<evidence type="ECO:0000313" key="4">
    <source>
        <dbReference type="Proteomes" id="UP000007472"/>
    </source>
</evidence>
<feature type="transmembrane region" description="Helical" evidence="2">
    <location>
        <begin position="52"/>
        <end position="75"/>
    </location>
</feature>
<feature type="region of interest" description="Disordered" evidence="1">
    <location>
        <begin position="139"/>
        <end position="193"/>
    </location>
</feature>
<gene>
    <name evidence="3" type="ordered locus">TEQUI_0475</name>
</gene>
<evidence type="ECO:0000256" key="1">
    <source>
        <dbReference type="SAM" id="MobiDB-lite"/>
    </source>
</evidence>
<organism evidence="3 4">
    <name type="scientific">Taylorella equigenitalis (strain MCE9)</name>
    <dbReference type="NCBI Taxonomy" id="937774"/>
    <lineage>
        <taxon>Bacteria</taxon>
        <taxon>Pseudomonadati</taxon>
        <taxon>Pseudomonadota</taxon>
        <taxon>Betaproteobacteria</taxon>
        <taxon>Burkholderiales</taxon>
        <taxon>Alcaligenaceae</taxon>
        <taxon>Taylorella</taxon>
    </lineage>
</organism>
<sequence length="193" mass="21712">MKFYSMAFNKYLQFTGRSRRAEYFWFNFINVLIVIALALIATYLGPSLGVEFVSVMAGITGIFGLFIFIPTISILARRLHDLNLSAWLILIYIIIASVFQTILTNHPDDRLQSGLVLIGLLFNLILCFIPGTKGPNKYGPDPKEFTATMPQDIVTQQPLPKSSLKQQPEATLPKEKEKIPDKIPEDPFKGFDG</sequence>
<evidence type="ECO:0000313" key="3">
    <source>
        <dbReference type="EMBL" id="ADU91417.1"/>
    </source>
</evidence>
<dbReference type="Pfam" id="PF05656">
    <property type="entry name" value="DUF805"/>
    <property type="match status" value="1"/>
</dbReference>
<feature type="transmembrane region" description="Helical" evidence="2">
    <location>
        <begin position="82"/>
        <end position="99"/>
    </location>
</feature>
<dbReference type="Proteomes" id="UP000007472">
    <property type="component" value="Chromosome"/>
</dbReference>
<keyword evidence="2" id="KW-1133">Transmembrane helix</keyword>
<feature type="compositionally biased region" description="Basic and acidic residues" evidence="1">
    <location>
        <begin position="172"/>
        <end position="193"/>
    </location>
</feature>
<evidence type="ECO:0008006" key="5">
    <source>
        <dbReference type="Google" id="ProtNLM"/>
    </source>
</evidence>
<dbReference type="GO" id="GO:0005886">
    <property type="term" value="C:plasma membrane"/>
    <property type="evidence" value="ECO:0007669"/>
    <property type="project" value="TreeGrafter"/>
</dbReference>
<evidence type="ECO:0000256" key="2">
    <source>
        <dbReference type="SAM" id="Phobius"/>
    </source>
</evidence>
<accession>A0A654KG59</accession>
<name>A0A654KG59_TAYEM</name>
<feature type="transmembrane region" description="Helical" evidence="2">
    <location>
        <begin position="111"/>
        <end position="129"/>
    </location>
</feature>
<reference evidence="3 4" key="1">
    <citation type="journal article" date="2011" name="J. Bacteriol.">
        <title>Genome sequence of Taylorella equigenitalis MCE9, the causative agent of contagious equine metritis.</title>
        <authorList>
            <person name="Hebert L."/>
            <person name="Moumen B."/>
            <person name="Duquesne F."/>
            <person name="Breuil M.F."/>
            <person name="Laugier C."/>
            <person name="Batto J.M."/>
            <person name="Renault P."/>
            <person name="Petry S."/>
        </authorList>
    </citation>
    <scope>NUCLEOTIDE SEQUENCE [LARGE SCALE GENOMIC DNA]</scope>
    <source>
        <strain evidence="3 4">MCE9</strain>
    </source>
</reference>
<keyword evidence="2" id="KW-0472">Membrane</keyword>
<keyword evidence="2" id="KW-0812">Transmembrane</keyword>
<protein>
    <recommendedName>
        <fullName evidence="5">Integral membrane protein</fullName>
    </recommendedName>
</protein>
<dbReference type="PANTHER" id="PTHR34980:SF2">
    <property type="entry name" value="INNER MEMBRANE PROTEIN YHAH-RELATED"/>
    <property type="match status" value="1"/>
</dbReference>
<feature type="transmembrane region" description="Helical" evidence="2">
    <location>
        <begin position="21"/>
        <end position="46"/>
    </location>
</feature>
<dbReference type="AlphaFoldDB" id="A0A654KG59"/>
<dbReference type="InterPro" id="IPR008523">
    <property type="entry name" value="DUF805"/>
</dbReference>
<dbReference type="EMBL" id="CP002456">
    <property type="protein sequence ID" value="ADU91417.1"/>
    <property type="molecule type" value="Genomic_DNA"/>
</dbReference>
<dbReference type="KEGG" id="teq:TEQUI_0475"/>
<feature type="compositionally biased region" description="Polar residues" evidence="1">
    <location>
        <begin position="153"/>
        <end position="169"/>
    </location>
</feature>
<dbReference type="PANTHER" id="PTHR34980">
    <property type="entry name" value="INNER MEMBRANE PROTEIN-RELATED-RELATED"/>
    <property type="match status" value="1"/>
</dbReference>
<proteinExistence type="predicted"/>